<evidence type="ECO:0000256" key="1">
    <source>
        <dbReference type="ARBA" id="ARBA00006611"/>
    </source>
</evidence>
<dbReference type="Proteomes" id="UP001218034">
    <property type="component" value="Chromosome"/>
</dbReference>
<organism evidence="3 4">
    <name type="scientific">Candidatus Nanohalococcus occultus</name>
    <dbReference type="NCBI Taxonomy" id="2978047"/>
    <lineage>
        <taxon>Archaea</taxon>
        <taxon>Candidatus Nanohalarchaeota</taxon>
        <taxon>Candidatus Nanohalarchaeota incertae sedis</taxon>
        <taxon>Candidatus Nanohalococcus</taxon>
    </lineage>
</organism>
<dbReference type="PANTHER" id="PTHR30486:SF15">
    <property type="entry name" value="TYPE II_IV SECRETION SYSTEM ATPASE"/>
    <property type="match status" value="1"/>
</dbReference>
<dbReference type="InterPro" id="IPR001482">
    <property type="entry name" value="T2SS/T4SS_dom"/>
</dbReference>
<dbReference type="Gene3D" id="3.40.50.300">
    <property type="entry name" value="P-loop containing nucleotide triphosphate hydrolases"/>
    <property type="match status" value="1"/>
</dbReference>
<gene>
    <name evidence="3" type="primary">cpaF</name>
    <name evidence="3" type="ORF">SVXNc_0264</name>
</gene>
<protein>
    <submittedName>
        <fullName evidence="3">Pilus assembly protein, ATPase of CpaF family</fullName>
    </submittedName>
</protein>
<keyword evidence="4" id="KW-1185">Reference proteome</keyword>
<dbReference type="RefSeq" id="WP_347722163.1">
    <property type="nucleotide sequence ID" value="NZ_CP104395.1"/>
</dbReference>
<dbReference type="CDD" id="cd01130">
    <property type="entry name" value="VirB11-like_ATPase"/>
    <property type="match status" value="1"/>
</dbReference>
<dbReference type="EMBL" id="CP104395">
    <property type="protein sequence ID" value="WEL19292.1"/>
    <property type="molecule type" value="Genomic_DNA"/>
</dbReference>
<dbReference type="Pfam" id="PF00437">
    <property type="entry name" value="T2SSE"/>
    <property type="match status" value="1"/>
</dbReference>
<reference evidence="3 4" key="1">
    <citation type="submission" date="2022-09" db="EMBL/GenBank/DDBJ databases">
        <title>Xylan utilization by haloarchaea-nanohaloarchaea associations.</title>
        <authorList>
            <person name="Yakimov M."/>
        </authorList>
    </citation>
    <scope>NUCLEOTIDE SEQUENCE [LARGE SCALE GENOMIC DNA]</scope>
    <source>
        <strain evidence="3 4">SVXNc</strain>
    </source>
</reference>
<dbReference type="InterPro" id="IPR027417">
    <property type="entry name" value="P-loop_NTPase"/>
</dbReference>
<sequence length="502" mass="57597">MSKVDEYKVNADGVPAHIQLKEEPESFVLRYEVNRPEIKTATEAVLKDLKEQIVRKVDLSTEEFVNSREIETVRQKFRDQALELLEDELPETNEQAKKILIGNLIHEMLGLGDIEILLNDENLEEIVINSADEPVWVYHKEEGWLKSDVEFKDDDEIKNYASDIGRRVGKNISSLHPLLDAHLPSGDRTNATLYPISTQGNTITIRKFARDPWTITDFVENGTVSKEVAAFLWLCMQYEMNVLVSGGTGAGKTSMLNVLMPFIPPSQRILSIEDTREVQLPEFLHWVPLTTREPNPEGKGGVSMLDLLVNALRMRPDRILVGEIRRKRQAEVLFEAMHTGHSVYSTLHADTAEQTVRRLINPPINVPKTMVEAVDVNLVMFRDRRRNFRRAMELAEISLDEETEEVEANVLYEWQSRNDEMEKKQESSSIYETLRMHAGMTDKEIDESIQEKKEILDWMIENDVNEVDTVGTVVAEYYDSKEDVVEVVKENGDLSDISRKEK</sequence>
<dbReference type="InterPro" id="IPR050921">
    <property type="entry name" value="T4SS_GSP_E_ATPase"/>
</dbReference>
<name>A0ABY8CDJ4_9ARCH</name>
<evidence type="ECO:0000313" key="4">
    <source>
        <dbReference type="Proteomes" id="UP001218034"/>
    </source>
</evidence>
<comment type="similarity">
    <text evidence="1">Belongs to the GSP E family.</text>
</comment>
<dbReference type="PANTHER" id="PTHR30486">
    <property type="entry name" value="TWITCHING MOTILITY PROTEIN PILT"/>
    <property type="match status" value="1"/>
</dbReference>
<proteinExistence type="inferred from homology"/>
<evidence type="ECO:0000259" key="2">
    <source>
        <dbReference type="Pfam" id="PF00437"/>
    </source>
</evidence>
<evidence type="ECO:0000313" key="3">
    <source>
        <dbReference type="EMBL" id="WEL19292.1"/>
    </source>
</evidence>
<feature type="domain" description="Bacterial type II secretion system protein E" evidence="2">
    <location>
        <begin position="111"/>
        <end position="379"/>
    </location>
</feature>
<dbReference type="GeneID" id="98290306"/>
<accession>A0ABY8CDJ4</accession>
<dbReference type="Gene3D" id="3.30.450.380">
    <property type="match status" value="1"/>
</dbReference>
<dbReference type="SUPFAM" id="SSF52540">
    <property type="entry name" value="P-loop containing nucleoside triphosphate hydrolases"/>
    <property type="match status" value="1"/>
</dbReference>